<dbReference type="AlphaFoldDB" id="A0A0H4QHX8"/>
<protein>
    <submittedName>
        <fullName evidence="4">Oxidoreductase</fullName>
    </submittedName>
</protein>
<dbReference type="PANTHER" id="PTHR43115:SF4">
    <property type="entry name" value="DEHYDROGENASE_REDUCTASE SDR FAMILY MEMBER 11"/>
    <property type="match status" value="1"/>
</dbReference>
<dbReference type="KEGG" id="lgn:ABM34_08455"/>
<evidence type="ECO:0000256" key="2">
    <source>
        <dbReference type="ARBA" id="ARBA00023002"/>
    </source>
</evidence>
<keyword evidence="5" id="KW-1185">Reference proteome</keyword>
<dbReference type="PRINTS" id="PR00081">
    <property type="entry name" value="GDHRDH"/>
</dbReference>
<evidence type="ECO:0000313" key="4">
    <source>
        <dbReference type="EMBL" id="AKP67557.1"/>
    </source>
</evidence>
<organism evidence="4 5">
    <name type="scientific">Companilactobacillus ginsenosidimutans</name>
    <dbReference type="NCBI Taxonomy" id="1007676"/>
    <lineage>
        <taxon>Bacteria</taxon>
        <taxon>Bacillati</taxon>
        <taxon>Bacillota</taxon>
        <taxon>Bacilli</taxon>
        <taxon>Lactobacillales</taxon>
        <taxon>Lactobacillaceae</taxon>
        <taxon>Companilactobacillus</taxon>
    </lineage>
</organism>
<dbReference type="PATRIC" id="fig|1007676.4.peg.1707"/>
<keyword evidence="2" id="KW-0560">Oxidoreductase</keyword>
<gene>
    <name evidence="4" type="ORF">ABM34_08455</name>
</gene>
<dbReference type="FunFam" id="3.40.50.720:FF:000047">
    <property type="entry name" value="NADP-dependent L-serine/L-allo-threonine dehydrogenase"/>
    <property type="match status" value="1"/>
</dbReference>
<dbReference type="GO" id="GO:0016616">
    <property type="term" value="F:oxidoreductase activity, acting on the CH-OH group of donors, NAD or NADP as acceptor"/>
    <property type="evidence" value="ECO:0007669"/>
    <property type="project" value="UniProtKB-ARBA"/>
</dbReference>
<accession>A0A0H4QHX8</accession>
<evidence type="ECO:0000256" key="1">
    <source>
        <dbReference type="ARBA" id="ARBA00006484"/>
    </source>
</evidence>
<dbReference type="InterPro" id="IPR002347">
    <property type="entry name" value="SDR_fam"/>
</dbReference>
<dbReference type="Gene3D" id="3.40.50.720">
    <property type="entry name" value="NAD(P)-binding Rossmann-like Domain"/>
    <property type="match status" value="1"/>
</dbReference>
<dbReference type="InterPro" id="IPR036291">
    <property type="entry name" value="NAD(P)-bd_dom_sf"/>
</dbReference>
<dbReference type="SUPFAM" id="SSF51735">
    <property type="entry name" value="NAD(P)-binding Rossmann-fold domains"/>
    <property type="match status" value="1"/>
</dbReference>
<dbReference type="Pfam" id="PF00106">
    <property type="entry name" value="adh_short"/>
    <property type="match status" value="1"/>
</dbReference>
<dbReference type="STRING" id="1007676.ABM34_08455"/>
<name>A0A0H4QHX8_9LACO</name>
<dbReference type="EMBL" id="CP012034">
    <property type="protein sequence ID" value="AKP67557.1"/>
    <property type="molecule type" value="Genomic_DNA"/>
</dbReference>
<dbReference type="PANTHER" id="PTHR43115">
    <property type="entry name" value="DEHYDROGENASE/REDUCTASE SDR FAMILY MEMBER 11"/>
    <property type="match status" value="1"/>
</dbReference>
<proteinExistence type="inferred from homology"/>
<comment type="similarity">
    <text evidence="1 3">Belongs to the short-chain dehydrogenases/reductases (SDR) family.</text>
</comment>
<dbReference type="PROSITE" id="PS00061">
    <property type="entry name" value="ADH_SHORT"/>
    <property type="match status" value="1"/>
</dbReference>
<dbReference type="CDD" id="cd05233">
    <property type="entry name" value="SDR_c"/>
    <property type="match status" value="1"/>
</dbReference>
<dbReference type="RefSeq" id="WP_048704967.1">
    <property type="nucleotide sequence ID" value="NZ_CP012034.1"/>
</dbReference>
<dbReference type="OrthoDB" id="9775296at2"/>
<evidence type="ECO:0000313" key="5">
    <source>
        <dbReference type="Proteomes" id="UP000036106"/>
    </source>
</evidence>
<evidence type="ECO:0000256" key="3">
    <source>
        <dbReference type="RuleBase" id="RU000363"/>
    </source>
</evidence>
<dbReference type="Proteomes" id="UP000036106">
    <property type="component" value="Chromosome"/>
</dbReference>
<sequence length="250" mass="26951">MEFIKNKVVVITGASSGIGKETATQLAEKGAKLVLGARRESALKNLSDQLTTTYPDTEVIYQSVDVTRNEEVKSLIDFAKDHFGKIDVLFNNAGLMPISELRDGKVSEWEQMMSVNVMGALYGINAVLPIMEEQGGGQIITTDSVAGHFTGAGSAVYSGTKYAMRAIMEGLRVEEVGKNIKSTMISPGHAQTALAQTISDPETRAAVKATEMNEGLNVKDVANAVVYAINTEDTVAINEVILRSTNQRDY</sequence>
<dbReference type="PRINTS" id="PR00080">
    <property type="entry name" value="SDRFAMILY"/>
</dbReference>
<dbReference type="InterPro" id="IPR020904">
    <property type="entry name" value="Sc_DH/Rdtase_CS"/>
</dbReference>
<reference evidence="5" key="1">
    <citation type="submission" date="2015-07" db="EMBL/GenBank/DDBJ databases">
        <title>Lactobacillus ginsenosidimutans/EMML 3141/ whole genome sequencing.</title>
        <authorList>
            <person name="Kim M.K."/>
            <person name="Im W.-T."/>
            <person name="Srinivasan S."/>
            <person name="Lee J.-J."/>
        </authorList>
    </citation>
    <scope>NUCLEOTIDE SEQUENCE [LARGE SCALE GENOMIC DNA]</scope>
    <source>
        <strain evidence="5">EMML 3041</strain>
    </source>
</reference>